<dbReference type="Pfam" id="PF13191">
    <property type="entry name" value="AAA_16"/>
    <property type="match status" value="1"/>
</dbReference>
<dbReference type="InterPro" id="IPR027417">
    <property type="entry name" value="P-loop_NTPase"/>
</dbReference>
<dbReference type="PANTHER" id="PTHR16305:SF28">
    <property type="entry name" value="GUANYLATE CYCLASE DOMAIN-CONTAINING PROTEIN"/>
    <property type="match status" value="1"/>
</dbReference>
<dbReference type="InterPro" id="IPR016032">
    <property type="entry name" value="Sig_transdc_resp-reg_C-effctor"/>
</dbReference>
<sequence length="1225" mass="134111">MDLRLTLLGRCILSGRQGKQLRLGTRKSWALFALLAQCGAGGCTREYLAGSLWPTSGEEQARASLRQELAALRKTLKEDGCPDPFETHQGTLTLRHDTIAVDSREFDDIALCGDVERIRSIPQIYRGEFAAGLSIRSAPFAGWLQAERERLCDLAVSALETVLAYDEEHGEPSAVLKTAQAIITMDPAHEAAHRGAMRSLHSLGRSAEALMQFNRLAHILQQKLNAGPSPDTVEVYRQLRQHERATVACNSHKIAAGVYGTPERRIVTVAAFGISARTAASQRLDAEDISELVEPMEAFCRDAIARFGGQIIGCVADRCLAVFGHPSASELDAERAVLAAVDLRSKYLYTATAQEVQICCGIASGEALVRSGEAGSLSVAQMSGPLVTQATTLSYTATEMGVLVCGTTLVLLRRVFKTNAVSIPGHSTGAYQIHGELVAANRFDIGERQKTLSSFIGRESELEHLATLWKRALQGEGQAVTVVGEPGIGKSRLVHHFLRNKVVEVVTRLNFNGSFHHKNTAFYPLIQELRRVLSIGPDDDGEVLTSGLSTWLAELGQRSEHDLNCLRVLLDPNVRSVELEADIAGLIGTIVRCLLRLTEHRPVILIFEDVHWLDPSSRDLLRALQESIGDSRVLLIAVTRPLLEADCPPSVSPLDLGRLSISQTAAVARSIGPSYLSENDTAEIARRSDGIPLFLEELMNSLREAGRGGVAPAIVPTSLQETLMARIDQMGDEKEILHLAAVIGRIFDYALLKASTDYEDAQLQAYLQKLQDRDLVFRIGQIPYARYEFKHALVHELTYRSIVRNTCRSYHRRIADALKSNVAGLGANEPEVTAWHLEKGGVPDQAMDHLEIAGRQAVRVSAHREAARHFRWALRLAGNNNESGKHNERIKQLLLLLGPQLLAERGFASLEVGDVYRRAKALSNICADKSQNCRIVWGLWSNCIVRAQLDLAVELGEEFLGLAEETGDQLNTVAGFYTRGVVSYYLGAFDDAKKAFTTATAVHEDRFDEEMAVRFGINLQITANAYLLWIDTLSGNFERAVLASVALIGQAERCSHDASTGFAHNFISGMYNFMGNHLQAEHHATVAEALSNGQGFAQFRAHARINRGRALDRLGHAKGLELLKQGIADYVETGAELALAYAQAWLAEAFLDQGKMPQAQEAVSVGLSFSARTGVQYFDAELLRIKAVIQDQFGPSPDKEIIDIYEQSLAAATKVGARALSSVAR</sequence>
<dbReference type="Proteomes" id="UP000317122">
    <property type="component" value="Unassembled WGS sequence"/>
</dbReference>
<dbReference type="SUPFAM" id="SSF52540">
    <property type="entry name" value="P-loop containing nucleoside triphosphate hydrolases"/>
    <property type="match status" value="1"/>
</dbReference>
<dbReference type="Gene3D" id="3.30.70.1230">
    <property type="entry name" value="Nucleotide cyclase"/>
    <property type="match status" value="1"/>
</dbReference>
<dbReference type="InterPro" id="IPR041664">
    <property type="entry name" value="AAA_16"/>
</dbReference>
<comment type="caution">
    <text evidence="4">The sequence shown here is derived from an EMBL/GenBank/DDBJ whole genome shotgun (WGS) entry which is preliminary data.</text>
</comment>
<evidence type="ECO:0000313" key="5">
    <source>
        <dbReference type="Proteomes" id="UP000317122"/>
    </source>
</evidence>
<reference evidence="4 5" key="1">
    <citation type="journal article" date="2015" name="Stand. Genomic Sci.">
        <title>Genomic Encyclopedia of Bacterial and Archaeal Type Strains, Phase III: the genomes of soil and plant-associated and newly described type strains.</title>
        <authorList>
            <person name="Whitman W.B."/>
            <person name="Woyke T."/>
            <person name="Klenk H.P."/>
            <person name="Zhou Y."/>
            <person name="Lilburn T.G."/>
            <person name="Beck B.J."/>
            <person name="De Vos P."/>
            <person name="Vandamme P."/>
            <person name="Eisen J.A."/>
            <person name="Garrity G."/>
            <person name="Hugenholtz P."/>
            <person name="Kyrpides N.C."/>
        </authorList>
    </citation>
    <scope>NUCLEOTIDE SEQUENCE [LARGE SCALE GENOMIC DNA]</scope>
    <source>
        <strain evidence="4 5">CGMCC 1.2546</strain>
    </source>
</reference>
<dbReference type="EMBL" id="VLKT01000074">
    <property type="protein sequence ID" value="TWI20993.1"/>
    <property type="molecule type" value="Genomic_DNA"/>
</dbReference>
<keyword evidence="1" id="KW-0547">Nucleotide-binding</keyword>
<name>A0A562MM53_9HYPH</name>
<accession>A0A562MM53</accession>
<keyword evidence="2" id="KW-0067">ATP-binding</keyword>
<feature type="domain" description="Bacterial transcriptional activator" evidence="3">
    <location>
        <begin position="101"/>
        <end position="240"/>
    </location>
</feature>
<organism evidence="4 5">
    <name type="scientific">Mesorhizobium tianshanense</name>
    <dbReference type="NCBI Taxonomy" id="39844"/>
    <lineage>
        <taxon>Bacteria</taxon>
        <taxon>Pseudomonadati</taxon>
        <taxon>Pseudomonadota</taxon>
        <taxon>Alphaproteobacteria</taxon>
        <taxon>Hyphomicrobiales</taxon>
        <taxon>Phyllobacteriaceae</taxon>
        <taxon>Mesorhizobium</taxon>
    </lineage>
</organism>
<dbReference type="GO" id="GO:0003677">
    <property type="term" value="F:DNA binding"/>
    <property type="evidence" value="ECO:0007669"/>
    <property type="project" value="InterPro"/>
</dbReference>
<dbReference type="Gene3D" id="1.10.10.10">
    <property type="entry name" value="Winged helix-like DNA-binding domain superfamily/Winged helix DNA-binding domain"/>
    <property type="match status" value="1"/>
</dbReference>
<protein>
    <submittedName>
        <fullName evidence="4">Putative ATPase</fullName>
    </submittedName>
</protein>
<dbReference type="InterPro" id="IPR029787">
    <property type="entry name" value="Nucleotide_cyclase"/>
</dbReference>
<evidence type="ECO:0000256" key="2">
    <source>
        <dbReference type="ARBA" id="ARBA00022840"/>
    </source>
</evidence>
<dbReference type="RefSeq" id="WP_145722846.1">
    <property type="nucleotide sequence ID" value="NZ_BSPF01000009.1"/>
</dbReference>
<proteinExistence type="predicted"/>
<evidence type="ECO:0000313" key="4">
    <source>
        <dbReference type="EMBL" id="TWI20993.1"/>
    </source>
</evidence>
<dbReference type="SUPFAM" id="SSF48452">
    <property type="entry name" value="TPR-like"/>
    <property type="match status" value="3"/>
</dbReference>
<dbReference type="AlphaFoldDB" id="A0A562MM53"/>
<dbReference type="SUPFAM" id="SSF55073">
    <property type="entry name" value="Nucleotide cyclase"/>
    <property type="match status" value="1"/>
</dbReference>
<dbReference type="InterPro" id="IPR005158">
    <property type="entry name" value="BTAD"/>
</dbReference>
<dbReference type="InterPro" id="IPR011990">
    <property type="entry name" value="TPR-like_helical_dom_sf"/>
</dbReference>
<dbReference type="GO" id="GO:0005524">
    <property type="term" value="F:ATP binding"/>
    <property type="evidence" value="ECO:0007669"/>
    <property type="project" value="UniProtKB-KW"/>
</dbReference>
<gene>
    <name evidence="4" type="ORF">IQ26_06899</name>
</gene>
<dbReference type="OrthoDB" id="9785312at2"/>
<dbReference type="InterPro" id="IPR036388">
    <property type="entry name" value="WH-like_DNA-bd_sf"/>
</dbReference>
<evidence type="ECO:0000256" key="1">
    <source>
        <dbReference type="ARBA" id="ARBA00022741"/>
    </source>
</evidence>
<dbReference type="PANTHER" id="PTHR16305">
    <property type="entry name" value="TESTICULAR SOLUBLE ADENYLYL CYCLASE"/>
    <property type="match status" value="1"/>
</dbReference>
<dbReference type="Gene3D" id="3.40.50.300">
    <property type="entry name" value="P-loop containing nucleotide triphosphate hydrolases"/>
    <property type="match status" value="1"/>
</dbReference>
<evidence type="ECO:0000259" key="3">
    <source>
        <dbReference type="SMART" id="SM01043"/>
    </source>
</evidence>
<dbReference type="GO" id="GO:0004016">
    <property type="term" value="F:adenylate cyclase activity"/>
    <property type="evidence" value="ECO:0007669"/>
    <property type="project" value="TreeGrafter"/>
</dbReference>
<keyword evidence="5" id="KW-1185">Reference proteome</keyword>
<dbReference type="Gene3D" id="1.25.40.10">
    <property type="entry name" value="Tetratricopeptide repeat domain"/>
    <property type="match status" value="2"/>
</dbReference>
<dbReference type="Pfam" id="PF03704">
    <property type="entry name" value="BTAD"/>
    <property type="match status" value="1"/>
</dbReference>
<dbReference type="SUPFAM" id="SSF46894">
    <property type="entry name" value="C-terminal effector domain of the bipartite response regulators"/>
    <property type="match status" value="1"/>
</dbReference>
<dbReference type="GO" id="GO:0006355">
    <property type="term" value="P:regulation of DNA-templated transcription"/>
    <property type="evidence" value="ECO:0007669"/>
    <property type="project" value="InterPro"/>
</dbReference>
<dbReference type="SMART" id="SM01043">
    <property type="entry name" value="BTAD"/>
    <property type="match status" value="1"/>
</dbReference>
<dbReference type="GO" id="GO:0005737">
    <property type="term" value="C:cytoplasm"/>
    <property type="evidence" value="ECO:0007669"/>
    <property type="project" value="TreeGrafter"/>
</dbReference>